<proteinExistence type="predicted"/>
<evidence type="ECO:0000259" key="1">
    <source>
        <dbReference type="Pfam" id="PF01400"/>
    </source>
</evidence>
<dbReference type="InterPro" id="IPR036375">
    <property type="entry name" value="Hemopexin-like_dom_sf"/>
</dbReference>
<comment type="caution">
    <text evidence="2">The sequence shown here is derived from an EMBL/GenBank/DDBJ whole genome shotgun (WGS) entry which is preliminary data.</text>
</comment>
<dbReference type="GO" id="GO:0006508">
    <property type="term" value="P:proteolysis"/>
    <property type="evidence" value="ECO:0007669"/>
    <property type="project" value="InterPro"/>
</dbReference>
<dbReference type="EMBL" id="MTYJ01000004">
    <property type="protein sequence ID" value="OQV24988.1"/>
    <property type="molecule type" value="Genomic_DNA"/>
</dbReference>
<dbReference type="InterPro" id="IPR001506">
    <property type="entry name" value="Peptidase_M12A"/>
</dbReference>
<dbReference type="GO" id="GO:0004222">
    <property type="term" value="F:metalloendopeptidase activity"/>
    <property type="evidence" value="ECO:0007669"/>
    <property type="project" value="InterPro"/>
</dbReference>
<evidence type="ECO:0000313" key="3">
    <source>
        <dbReference type="Proteomes" id="UP000192578"/>
    </source>
</evidence>
<dbReference type="Gene3D" id="3.40.390.10">
    <property type="entry name" value="Collagenase (Catalytic Domain)"/>
    <property type="match status" value="1"/>
</dbReference>
<organism evidence="2 3">
    <name type="scientific">Hypsibius exemplaris</name>
    <name type="common">Freshwater tardigrade</name>
    <dbReference type="NCBI Taxonomy" id="2072580"/>
    <lineage>
        <taxon>Eukaryota</taxon>
        <taxon>Metazoa</taxon>
        <taxon>Ecdysozoa</taxon>
        <taxon>Tardigrada</taxon>
        <taxon>Eutardigrada</taxon>
        <taxon>Parachela</taxon>
        <taxon>Hypsibioidea</taxon>
        <taxon>Hypsibiidae</taxon>
        <taxon>Hypsibius</taxon>
    </lineage>
</organism>
<sequence>MGIFPILAVIGMIILTRLHFIHCYVINTDKDYSRWPNKIVPFIFTPGDYSTAEQNLILTAMSTISTDMGLCIQWLNLSPSGIPYPNLNFVIISRSGGPGIPSPVCYSYPGMITIQNGLGQHMSIQASCMSSVREVMRILSYLIGLRPEHNKPNRGSYITVNTGAATTVAVNAGAFNLLPNTAAILYNPNEFDYNSITMLSPLTYSASGAAVITSTTSTAINNIGRLSIRDCQALSFLYSCSITCSDYYGNGALPTQFTRATTLSTSPSSTVSSSSTPAPVSVLCSPNFIADAVFNDYNAHKLYFISNNLVYVVQNGQIIENGTPLSTDFPGPAPVLPIIAGYYSGGSVFLVDQNQVTFLYINNTFVSQTPGSFPAVSAATGYGNVVTLGINPNLAVILYVDTNGDISSVGINPSTSPKDLASLFTSNAGLFNDLNNNNVQEMYSVIDASGTEKVAFLYQVPGKPLQYFDAVPCVPDTVLDPSGQVCLKLSTSPRNFASTIAACNVPP</sequence>
<dbReference type="Pfam" id="PF01400">
    <property type="entry name" value="Astacin"/>
    <property type="match status" value="1"/>
</dbReference>
<name>A0A1W0XC53_HYPEX</name>
<dbReference type="Proteomes" id="UP000192578">
    <property type="component" value="Unassembled WGS sequence"/>
</dbReference>
<dbReference type="OrthoDB" id="10471780at2759"/>
<evidence type="ECO:0000313" key="2">
    <source>
        <dbReference type="EMBL" id="OQV24988.1"/>
    </source>
</evidence>
<protein>
    <recommendedName>
        <fullName evidence="1">Peptidase M12A domain-containing protein</fullName>
    </recommendedName>
</protein>
<accession>A0A1W0XC53</accession>
<keyword evidence="3" id="KW-1185">Reference proteome</keyword>
<dbReference type="SUPFAM" id="SSF55486">
    <property type="entry name" value="Metalloproteases ('zincins'), catalytic domain"/>
    <property type="match status" value="1"/>
</dbReference>
<reference evidence="3" key="1">
    <citation type="submission" date="2017-01" db="EMBL/GenBank/DDBJ databases">
        <title>Comparative genomics of anhydrobiosis in the tardigrade Hypsibius dujardini.</title>
        <authorList>
            <person name="Yoshida Y."/>
            <person name="Koutsovoulos G."/>
            <person name="Laetsch D."/>
            <person name="Stevens L."/>
            <person name="Kumar S."/>
            <person name="Horikawa D."/>
            <person name="Ishino K."/>
            <person name="Komine S."/>
            <person name="Tomita M."/>
            <person name="Blaxter M."/>
            <person name="Arakawa K."/>
        </authorList>
    </citation>
    <scope>NUCLEOTIDE SEQUENCE [LARGE SCALE GENOMIC DNA]</scope>
    <source>
        <strain evidence="3">Z151</strain>
    </source>
</reference>
<dbReference type="InterPro" id="IPR024079">
    <property type="entry name" value="MetalloPept_cat_dom_sf"/>
</dbReference>
<dbReference type="SUPFAM" id="SSF50923">
    <property type="entry name" value="Hemopexin-like domain"/>
    <property type="match status" value="1"/>
</dbReference>
<dbReference type="PANTHER" id="PTHR10127:SF883">
    <property type="entry name" value="ZINC METALLOPROTEINASE NAS-8"/>
    <property type="match status" value="1"/>
</dbReference>
<gene>
    <name evidence="2" type="ORF">BV898_01196</name>
</gene>
<feature type="domain" description="Peptidase M12A" evidence="1">
    <location>
        <begin position="34"/>
        <end position="237"/>
    </location>
</feature>
<dbReference type="AlphaFoldDB" id="A0A1W0XC53"/>
<dbReference type="PANTHER" id="PTHR10127">
    <property type="entry name" value="DISCOIDIN, CUB, EGF, LAMININ , AND ZINC METALLOPROTEASE DOMAIN CONTAINING"/>
    <property type="match status" value="1"/>
</dbReference>